<dbReference type="EMBL" id="UZAM01017002">
    <property type="protein sequence ID" value="VDP45525.1"/>
    <property type="molecule type" value="Genomic_DNA"/>
</dbReference>
<evidence type="ECO:0000313" key="1">
    <source>
        <dbReference type="EMBL" id="VDP45525.1"/>
    </source>
</evidence>
<sequence length="172" mass="19488">MRRSQLKKEVHSENVGKFLLISAEEKLNKAMYQAQELLARMNVSEDSSNYAMIQSLFSDCEIAKRMFRKLMLEVSGGSFLPTKVKELTETFTESFNTELRNFRNSVVFSADQMELSSVKDPAVCLDAASGSFMEDTVSSISDIMSEFASNLQDCRRYLAVFVSEINRFLGNI</sequence>
<protein>
    <submittedName>
        <fullName evidence="3">Vacuolar protein sorting-associated protein 51 homolog</fullName>
    </submittedName>
</protein>
<dbReference type="WBParaSite" id="SBAD_0001251201-mRNA-1">
    <property type="protein sequence ID" value="SBAD_0001251201-mRNA-1"/>
    <property type="gene ID" value="SBAD_0001251201"/>
</dbReference>
<keyword evidence="2" id="KW-1185">Reference proteome</keyword>
<proteinExistence type="predicted"/>
<organism evidence="3">
    <name type="scientific">Soboliphyme baturini</name>
    <dbReference type="NCBI Taxonomy" id="241478"/>
    <lineage>
        <taxon>Eukaryota</taxon>
        <taxon>Metazoa</taxon>
        <taxon>Ecdysozoa</taxon>
        <taxon>Nematoda</taxon>
        <taxon>Enoplea</taxon>
        <taxon>Dorylaimia</taxon>
        <taxon>Dioctophymatida</taxon>
        <taxon>Dioctophymatoidea</taxon>
        <taxon>Soboliphymatidae</taxon>
        <taxon>Soboliphyme</taxon>
    </lineage>
</organism>
<evidence type="ECO:0000313" key="3">
    <source>
        <dbReference type="WBParaSite" id="SBAD_0001251201-mRNA-1"/>
    </source>
</evidence>
<dbReference type="Proteomes" id="UP000270296">
    <property type="component" value="Unassembled WGS sequence"/>
</dbReference>
<gene>
    <name evidence="1" type="ORF">SBAD_LOCUS12107</name>
</gene>
<dbReference type="AlphaFoldDB" id="A0A183J8A9"/>
<name>A0A183J8A9_9BILA</name>
<reference evidence="3" key="1">
    <citation type="submission" date="2016-06" db="UniProtKB">
        <authorList>
            <consortium name="WormBaseParasite"/>
        </authorList>
    </citation>
    <scope>IDENTIFICATION</scope>
</reference>
<accession>A0A183J8A9</accession>
<reference evidence="1 2" key="2">
    <citation type="submission" date="2018-11" db="EMBL/GenBank/DDBJ databases">
        <authorList>
            <consortium name="Pathogen Informatics"/>
        </authorList>
    </citation>
    <scope>NUCLEOTIDE SEQUENCE [LARGE SCALE GENOMIC DNA]</scope>
</reference>
<evidence type="ECO:0000313" key="2">
    <source>
        <dbReference type="Proteomes" id="UP000270296"/>
    </source>
</evidence>